<dbReference type="Proteomes" id="UP001054821">
    <property type="component" value="Chromosome 1"/>
</dbReference>
<dbReference type="Gramene" id="VVA22176">
    <property type="protein sequence ID" value="VVA22176"/>
    <property type="gene ID" value="Prudul26B035494"/>
</dbReference>
<reference evidence="3" key="2">
    <citation type="journal article" date="2020" name="Plant J.">
        <title>Transposons played a major role in the diversification between the closely related almond and peach genomes: results from the almond genome sequence.</title>
        <authorList>
            <person name="Alioto T."/>
            <person name="Alexiou K.G."/>
            <person name="Bardil A."/>
            <person name="Barteri F."/>
            <person name="Castanera R."/>
            <person name="Cruz F."/>
            <person name="Dhingra A."/>
            <person name="Duval H."/>
            <person name="Fernandez I Marti A."/>
            <person name="Frias L."/>
            <person name="Galan B."/>
            <person name="Garcia J.L."/>
            <person name="Howad W."/>
            <person name="Gomez-Garrido J."/>
            <person name="Gut M."/>
            <person name="Julca I."/>
            <person name="Morata J."/>
            <person name="Puigdomenech P."/>
            <person name="Ribeca P."/>
            <person name="Rubio Cabetas M.J."/>
            <person name="Vlasova A."/>
            <person name="Wirthensohn M."/>
            <person name="Garcia-Mas J."/>
            <person name="Gabaldon T."/>
            <person name="Casacuberta J.M."/>
            <person name="Arus P."/>
        </authorList>
    </citation>
    <scope>NUCLEOTIDE SEQUENCE [LARGE SCALE GENOMIC DNA]</scope>
    <source>
        <strain evidence="3">cv. Texas</strain>
    </source>
</reference>
<dbReference type="EMBL" id="CABIKO010000059">
    <property type="protein sequence ID" value="VVA22176.1"/>
    <property type="molecule type" value="Genomic_DNA"/>
</dbReference>
<evidence type="ECO:0000313" key="4">
    <source>
        <dbReference type="Proteomes" id="UP001054821"/>
    </source>
</evidence>
<accession>A0A5E4F2Z0</accession>
<dbReference type="EMBL" id="JAJFAZ020000001">
    <property type="protein sequence ID" value="KAI5348423.1"/>
    <property type="molecule type" value="Genomic_DNA"/>
</dbReference>
<keyword evidence="4" id="KW-1185">Reference proteome</keyword>
<name>A0A5E4F2Z0_PRUDU</name>
<reference evidence="2" key="1">
    <citation type="submission" date="2019-07" db="EMBL/GenBank/DDBJ databases">
        <authorList>
            <person name="Alioto T."/>
            <person name="Alioto T."/>
            <person name="Gomez Garrido J."/>
        </authorList>
    </citation>
    <scope>NUCLEOTIDE SEQUENCE</scope>
</reference>
<reference evidence="1 4" key="3">
    <citation type="journal article" date="2022" name="G3 (Bethesda)">
        <title>Whole-genome sequence and methylome profiling of the almond [Prunus dulcis (Mill.) D.A. Webb] cultivar 'Nonpareil'.</title>
        <authorList>
            <person name="D'Amico-Willman K.M."/>
            <person name="Ouma W.Z."/>
            <person name="Meulia T."/>
            <person name="Sideli G.M."/>
            <person name="Gradziel T.M."/>
            <person name="Fresnedo-Ramirez J."/>
        </authorList>
    </citation>
    <scope>NUCLEOTIDE SEQUENCE [LARGE SCALE GENOMIC DNA]</scope>
    <source>
        <strain evidence="1">Clone GOH B32 T37-40</strain>
    </source>
</reference>
<dbReference type="AlphaFoldDB" id="A0A5E4F2Z0"/>
<proteinExistence type="predicted"/>
<protein>
    <submittedName>
        <fullName evidence="2">Uncharacterized protein</fullName>
    </submittedName>
</protein>
<organism evidence="2 3">
    <name type="scientific">Prunus dulcis</name>
    <name type="common">Almond</name>
    <name type="synonym">Amygdalus dulcis</name>
    <dbReference type="NCBI Taxonomy" id="3755"/>
    <lineage>
        <taxon>Eukaryota</taxon>
        <taxon>Viridiplantae</taxon>
        <taxon>Streptophyta</taxon>
        <taxon>Embryophyta</taxon>
        <taxon>Tracheophyta</taxon>
        <taxon>Spermatophyta</taxon>
        <taxon>Magnoliopsida</taxon>
        <taxon>eudicotyledons</taxon>
        <taxon>Gunneridae</taxon>
        <taxon>Pentapetalae</taxon>
        <taxon>rosids</taxon>
        <taxon>fabids</taxon>
        <taxon>Rosales</taxon>
        <taxon>Rosaceae</taxon>
        <taxon>Amygdaloideae</taxon>
        <taxon>Amygdaleae</taxon>
        <taxon>Prunus</taxon>
    </lineage>
</organism>
<evidence type="ECO:0000313" key="3">
    <source>
        <dbReference type="Proteomes" id="UP000327085"/>
    </source>
</evidence>
<sequence length="142" mass="16047">MIELKQPPFTDKENFTLWQRRMRNTLGQQGLSVVLAGKDMKLETMTSEEWDTVDELGSGSIENYIADEDELLNLQMEEGGDLLEHLNTFNKINDEKSSQVEGLVAKVGERDCSSKHEGKKGNMSRSKFKAKDGCFECGSKEH</sequence>
<dbReference type="OMA" id="CNAMEYT"/>
<gene>
    <name evidence="2" type="ORF">ALMOND_2B035494</name>
    <name evidence="1" type="ORF">L3X38_001310</name>
</gene>
<evidence type="ECO:0000313" key="2">
    <source>
        <dbReference type="EMBL" id="VVA22176.1"/>
    </source>
</evidence>
<dbReference type="InParanoid" id="A0A5E4F2Z0"/>
<evidence type="ECO:0000313" key="1">
    <source>
        <dbReference type="EMBL" id="KAI5348423.1"/>
    </source>
</evidence>
<dbReference type="Proteomes" id="UP000327085">
    <property type="component" value="Chromosome 1"/>
</dbReference>